<evidence type="ECO:0000313" key="12">
    <source>
        <dbReference type="EMBL" id="OAD52134.1"/>
    </source>
</evidence>
<dbReference type="PRINTS" id="PR00237">
    <property type="entry name" value="GPCRRHODOPSN"/>
</dbReference>
<evidence type="ECO:0000256" key="8">
    <source>
        <dbReference type="ARBA" id="ARBA00023224"/>
    </source>
</evidence>
<proteinExistence type="inferred from homology"/>
<dbReference type="SUPFAM" id="SSF81321">
    <property type="entry name" value="Family A G protein-coupled receptor-like"/>
    <property type="match status" value="1"/>
</dbReference>
<dbReference type="AlphaFoldDB" id="A0A310SB55"/>
<evidence type="ECO:0000256" key="9">
    <source>
        <dbReference type="SAM" id="MobiDB-lite"/>
    </source>
</evidence>
<feature type="transmembrane region" description="Helical" evidence="10">
    <location>
        <begin position="534"/>
        <end position="555"/>
    </location>
</feature>
<feature type="region of interest" description="Disordered" evidence="9">
    <location>
        <begin position="144"/>
        <end position="176"/>
    </location>
</feature>
<evidence type="ECO:0000256" key="10">
    <source>
        <dbReference type="SAM" id="Phobius"/>
    </source>
</evidence>
<dbReference type="PANTHER" id="PTHR24243:SF233">
    <property type="entry name" value="THYROTROPIN-RELEASING HORMONE RECEPTOR"/>
    <property type="match status" value="1"/>
</dbReference>
<feature type="transmembrane region" description="Helical" evidence="10">
    <location>
        <begin position="410"/>
        <end position="427"/>
    </location>
</feature>
<keyword evidence="3 10" id="KW-0812">Transmembrane</keyword>
<keyword evidence="6 10" id="KW-0472">Membrane</keyword>
<evidence type="ECO:0000259" key="11">
    <source>
        <dbReference type="PROSITE" id="PS50262"/>
    </source>
</evidence>
<evidence type="ECO:0000256" key="3">
    <source>
        <dbReference type="ARBA" id="ARBA00022692"/>
    </source>
</evidence>
<feature type="transmembrane region" description="Helical" evidence="10">
    <location>
        <begin position="453"/>
        <end position="480"/>
    </location>
</feature>
<dbReference type="GO" id="GO:0004930">
    <property type="term" value="F:G protein-coupled receptor activity"/>
    <property type="evidence" value="ECO:0007669"/>
    <property type="project" value="UniProtKB-KW"/>
</dbReference>
<feature type="transmembrane region" description="Helical" evidence="10">
    <location>
        <begin position="501"/>
        <end position="528"/>
    </location>
</feature>
<gene>
    <name evidence="12" type="ORF">WN48_02964</name>
</gene>
<comment type="similarity">
    <text evidence="2">Belongs to the G-protein coupled receptor 1 family.</text>
</comment>
<feature type="domain" description="G-protein coupled receptors family 1 profile" evidence="11">
    <location>
        <begin position="441"/>
        <end position="564"/>
    </location>
</feature>
<dbReference type="Proteomes" id="UP000250275">
    <property type="component" value="Unassembled WGS sequence"/>
</dbReference>
<keyword evidence="5" id="KW-0297">G-protein coupled receptor</keyword>
<evidence type="ECO:0000256" key="6">
    <source>
        <dbReference type="ARBA" id="ARBA00023136"/>
    </source>
</evidence>
<feature type="transmembrane region" description="Helical" evidence="10">
    <location>
        <begin position="366"/>
        <end position="390"/>
    </location>
</feature>
<keyword evidence="4 10" id="KW-1133">Transmembrane helix</keyword>
<evidence type="ECO:0000256" key="2">
    <source>
        <dbReference type="ARBA" id="ARBA00010663"/>
    </source>
</evidence>
<dbReference type="Gene3D" id="1.20.1070.10">
    <property type="entry name" value="Rhodopsin 7-helix transmembrane proteins"/>
    <property type="match status" value="2"/>
</dbReference>
<keyword evidence="7 12" id="KW-0675">Receptor</keyword>
<protein>
    <submittedName>
        <fullName evidence="12">Thyrotropin-releasing hormone receptor</fullName>
    </submittedName>
</protein>
<dbReference type="GO" id="GO:0016020">
    <property type="term" value="C:membrane"/>
    <property type="evidence" value="ECO:0007669"/>
    <property type="project" value="UniProtKB-SubCell"/>
</dbReference>
<dbReference type="PANTHER" id="PTHR24243">
    <property type="entry name" value="G-PROTEIN COUPLED RECEPTOR"/>
    <property type="match status" value="1"/>
</dbReference>
<dbReference type="EMBL" id="KQ777311">
    <property type="protein sequence ID" value="OAD52134.1"/>
    <property type="molecule type" value="Genomic_DNA"/>
</dbReference>
<evidence type="ECO:0000256" key="4">
    <source>
        <dbReference type="ARBA" id="ARBA00022989"/>
    </source>
</evidence>
<organism evidence="12 13">
    <name type="scientific">Eufriesea mexicana</name>
    <dbReference type="NCBI Taxonomy" id="516756"/>
    <lineage>
        <taxon>Eukaryota</taxon>
        <taxon>Metazoa</taxon>
        <taxon>Ecdysozoa</taxon>
        <taxon>Arthropoda</taxon>
        <taxon>Hexapoda</taxon>
        <taxon>Insecta</taxon>
        <taxon>Pterygota</taxon>
        <taxon>Neoptera</taxon>
        <taxon>Endopterygota</taxon>
        <taxon>Hymenoptera</taxon>
        <taxon>Apocrita</taxon>
        <taxon>Aculeata</taxon>
        <taxon>Apoidea</taxon>
        <taxon>Anthophila</taxon>
        <taxon>Apidae</taxon>
        <taxon>Eufriesea</taxon>
    </lineage>
</organism>
<sequence length="659" mass="74408">MFQLWCVALSLVPFPKNNFWETIPITRSHHVEVATHRDPDMCPSGTTYWGFRNYSKDRLAYATHSRVQATQASASSRSGLAQFQSLSHSPRLTRGPRIVPEPMKLLVSTRGPCWAVAGQDRHFASQPHGVELNHPCGLTVDTTSPSASMCPSPSRERLRQRTAPSRSEDALIRGGHPGTRCMTRLTVTGNECRRRVVRMTYEACTYRVHESTLRNGHHRGIASYSLKTNPHNSNYCAAMSYRALAIWNEKDLTKARAVHVHKSQSDVSLLSGMDGSGTLYQIRAVEGLKTAYTLISNHHPSHLSSVQLEDAVSPSSYPPNFTFIDCSPIIWVSQYQEMRVKESKNNQDARNVVPVCLTMADTSATMVFFMFLILLFYIVPLLILLILYTFIIKQLMPDSSNSSDSYHARAKKNVITMLFPILLMVTYEEEENADGTYIPTCNTVANTYWTKGFVLFTIIVFFVIPLLILVVLYTVIARYLMTNPTISRGSSNNLLKYRKQVMLMLGTVVLCFFLCLLPFRALTLWILAVPPTRIVNLGIECYFTLLYFCRVMLYLNSAINPILYNLMSTKFREGFLRLCGLGPNKRKKKKTSEKTGTYTTGSTNCSSNHSDFWRRHSSNKSSSVKVPCNNVSAEKQMKVPLQTTVVSGRIVKKKQESYV</sequence>
<dbReference type="OrthoDB" id="10036964at2759"/>
<keyword evidence="8" id="KW-0807">Transducer</keyword>
<dbReference type="InterPro" id="IPR000276">
    <property type="entry name" value="GPCR_Rhodpsn"/>
</dbReference>
<accession>A0A310SB55</accession>
<dbReference type="PROSITE" id="PS50262">
    <property type="entry name" value="G_PROTEIN_RECEP_F1_2"/>
    <property type="match status" value="1"/>
</dbReference>
<evidence type="ECO:0000256" key="1">
    <source>
        <dbReference type="ARBA" id="ARBA00004141"/>
    </source>
</evidence>
<name>A0A310SB55_9HYME</name>
<reference evidence="12 13" key="1">
    <citation type="submission" date="2015-07" db="EMBL/GenBank/DDBJ databases">
        <title>The genome of Eufriesea mexicana.</title>
        <authorList>
            <person name="Pan H."/>
            <person name="Kapheim K."/>
        </authorList>
    </citation>
    <scope>NUCLEOTIDE SEQUENCE [LARGE SCALE GENOMIC DNA]</scope>
    <source>
        <strain evidence="12">0111107269</strain>
        <tissue evidence="12">Whole body</tissue>
    </source>
</reference>
<keyword evidence="13" id="KW-1185">Reference proteome</keyword>
<comment type="subcellular location">
    <subcellularLocation>
        <location evidence="1">Membrane</location>
        <topology evidence="1">Multi-pass membrane protein</topology>
    </subcellularLocation>
</comment>
<evidence type="ECO:0000256" key="7">
    <source>
        <dbReference type="ARBA" id="ARBA00023170"/>
    </source>
</evidence>
<dbReference type="Pfam" id="PF00001">
    <property type="entry name" value="7tm_1"/>
    <property type="match status" value="1"/>
</dbReference>
<evidence type="ECO:0000313" key="13">
    <source>
        <dbReference type="Proteomes" id="UP000250275"/>
    </source>
</evidence>
<evidence type="ECO:0000256" key="5">
    <source>
        <dbReference type="ARBA" id="ARBA00023040"/>
    </source>
</evidence>
<dbReference type="InterPro" id="IPR017452">
    <property type="entry name" value="GPCR_Rhodpsn_7TM"/>
</dbReference>